<gene>
    <name evidence="1" type="ORF">NQ314_003215</name>
</gene>
<dbReference type="EMBL" id="JANEYF010000916">
    <property type="protein sequence ID" value="KAJ8966938.1"/>
    <property type="molecule type" value="Genomic_DNA"/>
</dbReference>
<keyword evidence="2" id="KW-1185">Reference proteome</keyword>
<name>A0AAV8ZR02_9CUCU</name>
<dbReference type="AlphaFoldDB" id="A0AAV8ZR02"/>
<reference evidence="1" key="1">
    <citation type="journal article" date="2023" name="Insect Mol. Biol.">
        <title>Genome sequencing provides insights into the evolution of gene families encoding plant cell wall-degrading enzymes in longhorned beetles.</title>
        <authorList>
            <person name="Shin N.R."/>
            <person name="Okamura Y."/>
            <person name="Kirsch R."/>
            <person name="Pauchet Y."/>
        </authorList>
    </citation>
    <scope>NUCLEOTIDE SEQUENCE</scope>
    <source>
        <strain evidence="1">RBIC_L_NR</strain>
    </source>
</reference>
<comment type="caution">
    <text evidence="1">The sequence shown here is derived from an EMBL/GenBank/DDBJ whole genome shotgun (WGS) entry which is preliminary data.</text>
</comment>
<proteinExistence type="predicted"/>
<evidence type="ECO:0000313" key="2">
    <source>
        <dbReference type="Proteomes" id="UP001162156"/>
    </source>
</evidence>
<protein>
    <submittedName>
        <fullName evidence="1">Uncharacterized protein</fullName>
    </submittedName>
</protein>
<dbReference type="Proteomes" id="UP001162156">
    <property type="component" value="Unassembled WGS sequence"/>
</dbReference>
<evidence type="ECO:0000313" key="1">
    <source>
        <dbReference type="EMBL" id="KAJ8966938.1"/>
    </source>
</evidence>
<sequence length="197" mass="22590">MGDGERSKMYKETQSSIIKILDKGLSIDKNIYMNQLVLIKNDITAKDENVRKAALDMLDFLLSLNVEDIQTEVIKILHDGTVNKFIQNCVLNSIKKKIICTISDDKFNFTEILTPWKNQNVNKLTNIIEDICLNDLPKNKCKHFFINNVIPTMMSINTNNDIRNTLTDMAFMLSTIVPISDLSSEELNIFLKEVNMK</sequence>
<organism evidence="1 2">
    <name type="scientific">Rhamnusium bicolor</name>
    <dbReference type="NCBI Taxonomy" id="1586634"/>
    <lineage>
        <taxon>Eukaryota</taxon>
        <taxon>Metazoa</taxon>
        <taxon>Ecdysozoa</taxon>
        <taxon>Arthropoda</taxon>
        <taxon>Hexapoda</taxon>
        <taxon>Insecta</taxon>
        <taxon>Pterygota</taxon>
        <taxon>Neoptera</taxon>
        <taxon>Endopterygota</taxon>
        <taxon>Coleoptera</taxon>
        <taxon>Polyphaga</taxon>
        <taxon>Cucujiformia</taxon>
        <taxon>Chrysomeloidea</taxon>
        <taxon>Cerambycidae</taxon>
        <taxon>Lepturinae</taxon>
        <taxon>Rhagiini</taxon>
        <taxon>Rhamnusium</taxon>
    </lineage>
</organism>
<accession>A0AAV8ZR02</accession>